<dbReference type="EMBL" id="OX465078">
    <property type="protein sequence ID" value="CAI9274035.1"/>
    <property type="molecule type" value="Genomic_DNA"/>
</dbReference>
<dbReference type="AlphaFoldDB" id="A0AA35YHI4"/>
<organism evidence="1 2">
    <name type="scientific">Lactuca saligna</name>
    <name type="common">Willowleaf lettuce</name>
    <dbReference type="NCBI Taxonomy" id="75948"/>
    <lineage>
        <taxon>Eukaryota</taxon>
        <taxon>Viridiplantae</taxon>
        <taxon>Streptophyta</taxon>
        <taxon>Embryophyta</taxon>
        <taxon>Tracheophyta</taxon>
        <taxon>Spermatophyta</taxon>
        <taxon>Magnoliopsida</taxon>
        <taxon>eudicotyledons</taxon>
        <taxon>Gunneridae</taxon>
        <taxon>Pentapetalae</taxon>
        <taxon>asterids</taxon>
        <taxon>campanulids</taxon>
        <taxon>Asterales</taxon>
        <taxon>Asteraceae</taxon>
        <taxon>Cichorioideae</taxon>
        <taxon>Cichorieae</taxon>
        <taxon>Lactucinae</taxon>
        <taxon>Lactuca</taxon>
    </lineage>
</organism>
<sequence length="137" mass="15086">MEEGPDGTSSGVIRGTSQQIVGASTLAVGASPVARMQNLEGIAQDAHEKQEKLPEVTKAKRYNQDFKNLNFCSPFTDDINETSIPKWLKGPRVPPYDGTTNPNDHVSSFQWGIKMIPKDPKLWSLYFGGTLEGSARY</sequence>
<gene>
    <name evidence="1" type="ORF">LSALG_LOCUS14152</name>
</gene>
<keyword evidence="2" id="KW-1185">Reference proteome</keyword>
<name>A0AA35YHI4_LACSI</name>
<evidence type="ECO:0000313" key="1">
    <source>
        <dbReference type="EMBL" id="CAI9274035.1"/>
    </source>
</evidence>
<protein>
    <submittedName>
        <fullName evidence="1">Uncharacterized protein</fullName>
    </submittedName>
</protein>
<proteinExistence type="predicted"/>
<reference evidence="1" key="1">
    <citation type="submission" date="2023-04" db="EMBL/GenBank/DDBJ databases">
        <authorList>
            <person name="Vijverberg K."/>
            <person name="Xiong W."/>
            <person name="Schranz E."/>
        </authorList>
    </citation>
    <scope>NUCLEOTIDE SEQUENCE</scope>
</reference>
<accession>A0AA35YHI4</accession>
<evidence type="ECO:0000313" key="2">
    <source>
        <dbReference type="Proteomes" id="UP001177003"/>
    </source>
</evidence>
<dbReference type="Proteomes" id="UP001177003">
    <property type="component" value="Chromosome 2"/>
</dbReference>